<dbReference type="GO" id="GO:0016192">
    <property type="term" value="P:vesicle-mediated transport"/>
    <property type="evidence" value="ECO:0007669"/>
    <property type="project" value="InterPro"/>
</dbReference>
<evidence type="ECO:0000313" key="5">
    <source>
        <dbReference type="JaponicusDB" id="SJAG_02833"/>
    </source>
</evidence>
<dbReference type="VEuPathDB" id="FungiDB:SJAG_02833"/>
<dbReference type="Pfam" id="PF18151">
    <property type="entry name" value="DUF5601"/>
    <property type="match status" value="1"/>
</dbReference>
<protein>
    <submittedName>
        <fullName evidence="4">Guanyl-nucleotide exchange factor Vps901</fullName>
    </submittedName>
</protein>
<evidence type="ECO:0000259" key="2">
    <source>
        <dbReference type="PROSITE" id="PS51140"/>
    </source>
</evidence>
<evidence type="ECO:0000256" key="1">
    <source>
        <dbReference type="SAM" id="MobiDB-lite"/>
    </source>
</evidence>
<dbReference type="GO" id="GO:0005829">
    <property type="term" value="C:cytosol"/>
    <property type="evidence" value="ECO:0000318"/>
    <property type="project" value="GO_Central"/>
</dbReference>
<dbReference type="GO" id="GO:0043130">
    <property type="term" value="F:ubiquitin binding"/>
    <property type="evidence" value="ECO:0007669"/>
    <property type="project" value="InterPro"/>
</dbReference>
<dbReference type="PROSITE" id="PS51205">
    <property type="entry name" value="VPS9"/>
    <property type="match status" value="1"/>
</dbReference>
<feature type="region of interest" description="Disordered" evidence="1">
    <location>
        <begin position="1"/>
        <end position="34"/>
    </location>
</feature>
<dbReference type="InterPro" id="IPR045046">
    <property type="entry name" value="Vps9-like"/>
</dbReference>
<dbReference type="PROSITE" id="PS51140">
    <property type="entry name" value="CUE"/>
    <property type="match status" value="1"/>
</dbReference>
<dbReference type="Pfam" id="PF02204">
    <property type="entry name" value="VPS9"/>
    <property type="match status" value="1"/>
</dbReference>
<dbReference type="OMA" id="DVCIAKK"/>
<name>B6K1A8_SCHJY</name>
<dbReference type="SMART" id="SM00546">
    <property type="entry name" value="CUE"/>
    <property type="match status" value="1"/>
</dbReference>
<proteinExistence type="predicted"/>
<dbReference type="Gene3D" id="1.10.246.120">
    <property type="match status" value="1"/>
</dbReference>
<accession>B6K1A8</accession>
<dbReference type="InterPro" id="IPR003123">
    <property type="entry name" value="VPS9"/>
</dbReference>
<dbReference type="AlphaFoldDB" id="B6K1A8"/>
<dbReference type="InterPro" id="IPR037191">
    <property type="entry name" value="VPS9_dom_sf"/>
</dbReference>
<dbReference type="STRING" id="402676.B6K1A8"/>
<gene>
    <name evidence="5" type="primary">vps901</name>
    <name evidence="4" type="ORF">SJAG_02833</name>
</gene>
<feature type="region of interest" description="Disordered" evidence="1">
    <location>
        <begin position="374"/>
        <end position="399"/>
    </location>
</feature>
<dbReference type="PANTHER" id="PTHR23101:SF25">
    <property type="entry name" value="GTPASE-ACTIVATING PROTEIN AND VPS9 DOMAIN-CONTAINING PROTEIN 1"/>
    <property type="match status" value="1"/>
</dbReference>
<dbReference type="SUPFAM" id="SSF46934">
    <property type="entry name" value="UBA-like"/>
    <property type="match status" value="1"/>
</dbReference>
<feature type="domain" description="VPS9" evidence="3">
    <location>
        <begin position="218"/>
        <end position="356"/>
    </location>
</feature>
<evidence type="ECO:0000313" key="4">
    <source>
        <dbReference type="EMBL" id="EEB07729.1"/>
    </source>
</evidence>
<dbReference type="Gene3D" id="1.20.1050.80">
    <property type="entry name" value="VPS9 domain"/>
    <property type="match status" value="1"/>
</dbReference>
<dbReference type="EMBL" id="KE651166">
    <property type="protein sequence ID" value="EEB07729.1"/>
    <property type="molecule type" value="Genomic_DNA"/>
</dbReference>
<reference evidence="4 6" key="1">
    <citation type="journal article" date="2011" name="Science">
        <title>Comparative functional genomics of the fission yeasts.</title>
        <authorList>
            <person name="Rhind N."/>
            <person name="Chen Z."/>
            <person name="Yassour M."/>
            <person name="Thompson D.A."/>
            <person name="Haas B.J."/>
            <person name="Habib N."/>
            <person name="Wapinski I."/>
            <person name="Roy S."/>
            <person name="Lin M.F."/>
            <person name="Heiman D.I."/>
            <person name="Young S.K."/>
            <person name="Furuya K."/>
            <person name="Guo Y."/>
            <person name="Pidoux A."/>
            <person name="Chen H.M."/>
            <person name="Robbertse B."/>
            <person name="Goldberg J.M."/>
            <person name="Aoki K."/>
            <person name="Bayne E.H."/>
            <person name="Berlin A.M."/>
            <person name="Desjardins C.A."/>
            <person name="Dobbs E."/>
            <person name="Dukaj L."/>
            <person name="Fan L."/>
            <person name="FitzGerald M.G."/>
            <person name="French C."/>
            <person name="Gujja S."/>
            <person name="Hansen K."/>
            <person name="Keifenheim D."/>
            <person name="Levin J.Z."/>
            <person name="Mosher R.A."/>
            <person name="Mueller C.A."/>
            <person name="Pfiffner J."/>
            <person name="Priest M."/>
            <person name="Russ C."/>
            <person name="Smialowska A."/>
            <person name="Swoboda P."/>
            <person name="Sykes S.M."/>
            <person name="Vaughn M."/>
            <person name="Vengrova S."/>
            <person name="Yoder R."/>
            <person name="Zeng Q."/>
            <person name="Allshire R."/>
            <person name="Baulcombe D."/>
            <person name="Birren B.W."/>
            <person name="Brown W."/>
            <person name="Ekwall K."/>
            <person name="Kellis M."/>
            <person name="Leatherwood J."/>
            <person name="Levin H."/>
            <person name="Margalit H."/>
            <person name="Martienssen R."/>
            <person name="Nieduszynski C.A."/>
            <person name="Spatafora J.W."/>
            <person name="Friedman N."/>
            <person name="Dalgaard J.Z."/>
            <person name="Baumann P."/>
            <person name="Niki H."/>
            <person name="Regev A."/>
            <person name="Nusbaum C."/>
        </authorList>
    </citation>
    <scope>NUCLEOTIDE SEQUENCE [LARGE SCALE GENOMIC DNA]</scope>
    <source>
        <strain evidence="6">yFS275 / FY16936</strain>
    </source>
</reference>
<feature type="domain" description="CUE" evidence="2">
    <location>
        <begin position="537"/>
        <end position="579"/>
    </location>
</feature>
<feature type="compositionally biased region" description="Low complexity" evidence="1">
    <location>
        <begin position="440"/>
        <end position="454"/>
    </location>
</feature>
<dbReference type="eggNOG" id="KOG2319">
    <property type="taxonomic scope" value="Eukaryota"/>
</dbReference>
<dbReference type="GO" id="GO:0030139">
    <property type="term" value="C:endocytic vesicle"/>
    <property type="evidence" value="ECO:0000318"/>
    <property type="project" value="GO_Central"/>
</dbReference>
<organism evidence="4 6">
    <name type="scientific">Schizosaccharomyces japonicus (strain yFS275 / FY16936)</name>
    <name type="common">Fission yeast</name>
    <dbReference type="NCBI Taxonomy" id="402676"/>
    <lineage>
        <taxon>Eukaryota</taxon>
        <taxon>Fungi</taxon>
        <taxon>Dikarya</taxon>
        <taxon>Ascomycota</taxon>
        <taxon>Taphrinomycotina</taxon>
        <taxon>Schizosaccharomycetes</taxon>
        <taxon>Schizosaccharomycetales</taxon>
        <taxon>Schizosaccharomycetaceae</taxon>
        <taxon>Schizosaccharomyces</taxon>
    </lineage>
</organism>
<feature type="region of interest" description="Disordered" evidence="1">
    <location>
        <begin position="433"/>
        <end position="466"/>
    </location>
</feature>
<dbReference type="Proteomes" id="UP000001744">
    <property type="component" value="Unassembled WGS sequence"/>
</dbReference>
<dbReference type="SUPFAM" id="SSF109993">
    <property type="entry name" value="VPS9 domain"/>
    <property type="match status" value="1"/>
</dbReference>
<dbReference type="GeneID" id="7049494"/>
<evidence type="ECO:0000259" key="3">
    <source>
        <dbReference type="PROSITE" id="PS51205"/>
    </source>
</evidence>
<feature type="compositionally biased region" description="Polar residues" evidence="1">
    <location>
        <begin position="48"/>
        <end position="70"/>
    </location>
</feature>
<dbReference type="JaponicusDB" id="SJAG_02833">
    <property type="gene designation" value="vps901"/>
</dbReference>
<dbReference type="HOGENOM" id="CLU_007625_3_3_1"/>
<dbReference type="RefSeq" id="XP_002174022.1">
    <property type="nucleotide sequence ID" value="XM_002173986.2"/>
</dbReference>
<evidence type="ECO:0000313" key="6">
    <source>
        <dbReference type="Proteomes" id="UP000001744"/>
    </source>
</evidence>
<dbReference type="Pfam" id="PF02845">
    <property type="entry name" value="CUE"/>
    <property type="match status" value="1"/>
</dbReference>
<dbReference type="GO" id="GO:0031267">
    <property type="term" value="F:small GTPase binding"/>
    <property type="evidence" value="ECO:0000318"/>
    <property type="project" value="GO_Central"/>
</dbReference>
<dbReference type="InterPro" id="IPR009060">
    <property type="entry name" value="UBA-like_sf"/>
</dbReference>
<dbReference type="OrthoDB" id="300289at2759"/>
<dbReference type="PANTHER" id="PTHR23101">
    <property type="entry name" value="RAB GDP/GTP EXCHANGE FACTOR"/>
    <property type="match status" value="1"/>
</dbReference>
<keyword evidence="6" id="KW-1185">Reference proteome</keyword>
<sequence>MNGKDPEGRINSAILDLEGLTISPTTKEEKSQEVQLISLSDDLLDSQFSNSHTNKANSGSTGHSRDNLNGSEDAVNVSVKSLKKDEIKERNAEGNKDSISLKLNLSTNVNSFDFHSFLEQLRSKPAEPVAKYLKSFLSEFSKRQWPLVYETKLIKDFINFIDEKLEQYEPFKSCSEEERENAREGMEKLVMNRLYTQVFSPEIKKAGLPLTGEHSDDIEQDRVVSEKMRLFSWVREEHLDITPHKSNSRFFELASKELRRINDYHAPRDKIICILNCCKVIYSYLRIVEHEECADKFVPILIYVLLRANPNHLVSNIQYIQRFRNPIKLAGEVSYYLSTLEGALSFIQNLDRSSLTISEEDFNTNIENSLQRMEQDKAERHAIKTQQADNSQSASRPSASSYDFLASTSQVLKSLQKPISSLTRLFNDPITKLTSSGQNTPNSSVSISSTPSQTPHEEAAKPAEPGKQLVQSISQLELELERADRVGSPSSSVASIAVPTPKYATRPVHYHENSKALRAARTASLETAEAERIKTRERQEAISALRAMFPAFDTDVIEMVLTAQQGRLGSSVDSLLEMS</sequence>
<dbReference type="InterPro" id="IPR003892">
    <property type="entry name" value="CUE"/>
</dbReference>
<dbReference type="InterPro" id="IPR041545">
    <property type="entry name" value="DUF5601"/>
</dbReference>
<feature type="region of interest" description="Disordered" evidence="1">
    <location>
        <begin position="48"/>
        <end position="73"/>
    </location>
</feature>
<dbReference type="GO" id="GO:0005085">
    <property type="term" value="F:guanyl-nucleotide exchange factor activity"/>
    <property type="evidence" value="ECO:0000318"/>
    <property type="project" value="GO_Central"/>
</dbReference>
<dbReference type="SMART" id="SM00167">
    <property type="entry name" value="VPS9"/>
    <property type="match status" value="1"/>
</dbReference>
<dbReference type="Gene3D" id="1.10.8.10">
    <property type="entry name" value="DNA helicase RuvA subunit, C-terminal domain"/>
    <property type="match status" value="1"/>
</dbReference>